<dbReference type="Proteomes" id="UP000321685">
    <property type="component" value="Unassembled WGS sequence"/>
</dbReference>
<evidence type="ECO:0000256" key="2">
    <source>
        <dbReference type="SAM" id="Phobius"/>
    </source>
</evidence>
<feature type="transmembrane region" description="Helical" evidence="2">
    <location>
        <begin position="59"/>
        <end position="78"/>
    </location>
</feature>
<evidence type="ECO:0000313" key="5">
    <source>
        <dbReference type="Proteomes" id="UP000321685"/>
    </source>
</evidence>
<proteinExistence type="predicted"/>
<feature type="compositionally biased region" description="Polar residues" evidence="1">
    <location>
        <begin position="349"/>
        <end position="358"/>
    </location>
</feature>
<name>A0A511DM55_9PSEU</name>
<dbReference type="SUPFAM" id="SSF56219">
    <property type="entry name" value="DNase I-like"/>
    <property type="match status" value="1"/>
</dbReference>
<dbReference type="EMBL" id="BJVJ01000067">
    <property type="protein sequence ID" value="GEL25895.1"/>
    <property type="molecule type" value="Genomic_DNA"/>
</dbReference>
<sequence length="358" mass="36820">MTTTSVPAAPPAAPGRPRSWVRFAVAAALTVLAVLVALPDRLWGLDRVAPFAQIVAFRPYVVVAVGLLGLVFLVATVFRRRLWPVAAGLLAVAVAGTAIVAPRLVADPPPPAGASTLTVLAFNVWEGRATPAALADVIRTERPDLVSLPEAGIRFGDRIAPLVAPLGYRVQSSTGRGVPDVAGVTVLVADSVGPVTVTVGTSMEIPYLEVTGGRLDALRFAAVHPRSPLPDRLDVWAADLSRLGTWCAGGGPAIVAGDLNATFDHSVLRDAARGCGDAAEQRGQGLTPTWGPWGRTLGPQIDHVLATSGITAESVRFLDLPGSDHRAVLTRLAVPSGQTRSAGAGAAVPSSTGSASTP</sequence>
<dbReference type="GO" id="GO:0004519">
    <property type="term" value="F:endonuclease activity"/>
    <property type="evidence" value="ECO:0007669"/>
    <property type="project" value="UniProtKB-KW"/>
</dbReference>
<feature type="transmembrane region" description="Helical" evidence="2">
    <location>
        <begin position="85"/>
        <end position="105"/>
    </location>
</feature>
<organism evidence="4 5">
    <name type="scientific">Pseudonocardia sulfidoxydans NBRC 16205</name>
    <dbReference type="NCBI Taxonomy" id="1223511"/>
    <lineage>
        <taxon>Bacteria</taxon>
        <taxon>Bacillati</taxon>
        <taxon>Actinomycetota</taxon>
        <taxon>Actinomycetes</taxon>
        <taxon>Pseudonocardiales</taxon>
        <taxon>Pseudonocardiaceae</taxon>
        <taxon>Pseudonocardia</taxon>
    </lineage>
</organism>
<keyword evidence="4" id="KW-0378">Hydrolase</keyword>
<dbReference type="Pfam" id="PF03372">
    <property type="entry name" value="Exo_endo_phos"/>
    <property type="match status" value="1"/>
</dbReference>
<dbReference type="InterPro" id="IPR005135">
    <property type="entry name" value="Endo/exonuclease/phosphatase"/>
</dbReference>
<feature type="region of interest" description="Disordered" evidence="1">
    <location>
        <begin position="339"/>
        <end position="358"/>
    </location>
</feature>
<keyword evidence="4" id="KW-0255">Endonuclease</keyword>
<dbReference type="RefSeq" id="WP_147112917.1">
    <property type="nucleotide sequence ID" value="NZ_BJVJ01000067.1"/>
</dbReference>
<evidence type="ECO:0000313" key="4">
    <source>
        <dbReference type="EMBL" id="GEL25895.1"/>
    </source>
</evidence>
<comment type="caution">
    <text evidence="4">The sequence shown here is derived from an EMBL/GenBank/DDBJ whole genome shotgun (WGS) entry which is preliminary data.</text>
</comment>
<dbReference type="OrthoDB" id="2340043at2"/>
<evidence type="ECO:0000256" key="1">
    <source>
        <dbReference type="SAM" id="MobiDB-lite"/>
    </source>
</evidence>
<keyword evidence="2" id="KW-0472">Membrane</keyword>
<feature type="domain" description="Endonuclease/exonuclease/phosphatase" evidence="3">
    <location>
        <begin position="121"/>
        <end position="325"/>
    </location>
</feature>
<evidence type="ECO:0000259" key="3">
    <source>
        <dbReference type="Pfam" id="PF03372"/>
    </source>
</evidence>
<keyword evidence="2" id="KW-0812">Transmembrane</keyword>
<keyword evidence="4" id="KW-0540">Nuclease</keyword>
<dbReference type="Gene3D" id="3.60.10.10">
    <property type="entry name" value="Endonuclease/exonuclease/phosphatase"/>
    <property type="match status" value="1"/>
</dbReference>
<reference evidence="4 5" key="1">
    <citation type="submission" date="2019-07" db="EMBL/GenBank/DDBJ databases">
        <title>Whole genome shotgun sequence of Pseudonocardia sulfidoxydans NBRC 16205.</title>
        <authorList>
            <person name="Hosoyama A."/>
            <person name="Uohara A."/>
            <person name="Ohji S."/>
            <person name="Ichikawa N."/>
        </authorList>
    </citation>
    <scope>NUCLEOTIDE SEQUENCE [LARGE SCALE GENOMIC DNA]</scope>
    <source>
        <strain evidence="4 5">NBRC 16205</strain>
    </source>
</reference>
<dbReference type="AlphaFoldDB" id="A0A511DM55"/>
<accession>A0A511DM55</accession>
<gene>
    <name evidence="4" type="ORF">PSU4_48490</name>
</gene>
<keyword evidence="2" id="KW-1133">Transmembrane helix</keyword>
<protein>
    <submittedName>
        <fullName evidence="4">Endonuclease</fullName>
    </submittedName>
</protein>
<feature type="transmembrane region" description="Helical" evidence="2">
    <location>
        <begin position="20"/>
        <end position="39"/>
    </location>
</feature>
<keyword evidence="5" id="KW-1185">Reference proteome</keyword>
<dbReference type="InterPro" id="IPR036691">
    <property type="entry name" value="Endo/exonu/phosph_ase_sf"/>
</dbReference>